<comment type="caution">
    <text evidence="2">The sequence shown here is derived from an EMBL/GenBank/DDBJ whole genome shotgun (WGS) entry which is preliminary data.</text>
</comment>
<name>A0A9N8KEV2_9PEZI</name>
<dbReference type="InterPro" id="IPR011009">
    <property type="entry name" value="Kinase-like_dom_sf"/>
</dbReference>
<dbReference type="OrthoDB" id="20729at2759"/>
<evidence type="ECO:0000313" key="2">
    <source>
        <dbReference type="EMBL" id="CAD0106798.1"/>
    </source>
</evidence>
<accession>A0A9N8KEV2</accession>
<dbReference type="GO" id="GO:0005524">
    <property type="term" value="F:ATP binding"/>
    <property type="evidence" value="ECO:0007669"/>
    <property type="project" value="InterPro"/>
</dbReference>
<dbReference type="AlphaFoldDB" id="A0A9N8KEV2"/>
<dbReference type="GO" id="GO:0004672">
    <property type="term" value="F:protein kinase activity"/>
    <property type="evidence" value="ECO:0007669"/>
    <property type="project" value="InterPro"/>
</dbReference>
<dbReference type="SUPFAM" id="SSF56112">
    <property type="entry name" value="Protein kinase-like (PK-like)"/>
    <property type="match status" value="1"/>
</dbReference>
<protein>
    <recommendedName>
        <fullName evidence="1">Protein kinase domain-containing protein</fullName>
    </recommendedName>
</protein>
<reference evidence="2" key="1">
    <citation type="submission" date="2020-06" db="EMBL/GenBank/DDBJ databases">
        <authorList>
            <person name="Onetto C."/>
        </authorList>
    </citation>
    <scope>NUCLEOTIDE SEQUENCE</scope>
</reference>
<proteinExistence type="predicted"/>
<dbReference type="PROSITE" id="PS50011">
    <property type="entry name" value="PROTEIN_KINASE_DOM"/>
    <property type="match status" value="1"/>
</dbReference>
<evidence type="ECO:0000313" key="3">
    <source>
        <dbReference type="Proteomes" id="UP000745764"/>
    </source>
</evidence>
<evidence type="ECO:0000259" key="1">
    <source>
        <dbReference type="PROSITE" id="PS50011"/>
    </source>
</evidence>
<dbReference type="Proteomes" id="UP000745764">
    <property type="component" value="Unassembled WGS sequence"/>
</dbReference>
<dbReference type="EMBL" id="CAINUL010000001">
    <property type="protein sequence ID" value="CAD0106798.1"/>
    <property type="molecule type" value="Genomic_DNA"/>
</dbReference>
<organism evidence="2 3">
    <name type="scientific">Aureobasidium uvarum</name>
    <dbReference type="NCBI Taxonomy" id="2773716"/>
    <lineage>
        <taxon>Eukaryota</taxon>
        <taxon>Fungi</taxon>
        <taxon>Dikarya</taxon>
        <taxon>Ascomycota</taxon>
        <taxon>Pezizomycotina</taxon>
        <taxon>Dothideomycetes</taxon>
        <taxon>Dothideomycetidae</taxon>
        <taxon>Dothideales</taxon>
        <taxon>Saccotheciaceae</taxon>
        <taxon>Aureobasidium</taxon>
    </lineage>
</organism>
<sequence length="398" mass="44062">MEVRRRLPRERSYIHEKQESAPVLDTATSKTGRGVINSLLVLLGYLVHLLKSAVYGSPKTDTRQKEDREEDKSNEEMILLGRMCGGVIAVHERRRKRSTALVLSSSSNGEVPSVLKHASSAYAFLGSETHSRILRYLCRLSIKQTSANATSSCLSYGPPIVLEHAPLGTVHALLSTKTPYPSLSHPSIPTKHAPLALPLSWLLQTSSALRFLHDQKVTHGAISPSSLYLRSDMSIAITDFTKSTINGHNNGVPTRAPKEFAFPVDALRYDYFDGELSANSQALGLAIDAFDFATLAYRLLVREEPVWDLPTGNGTWALEELHEALDEAAPELGDEIVVGYVARDAWCLVYEEGKTLQEDVVHALLRHGFQVRGDEVIGVKEAAQDYAESHHPSWRFEK</sequence>
<dbReference type="InterPro" id="IPR000719">
    <property type="entry name" value="Prot_kinase_dom"/>
</dbReference>
<feature type="domain" description="Protein kinase" evidence="1">
    <location>
        <begin position="25"/>
        <end position="394"/>
    </location>
</feature>
<dbReference type="Gene3D" id="1.10.510.10">
    <property type="entry name" value="Transferase(Phosphotransferase) domain 1"/>
    <property type="match status" value="1"/>
</dbReference>
<keyword evidence="3" id="KW-1185">Reference proteome</keyword>
<gene>
    <name evidence="2" type="ORF">AWRI4620_LOCUS1053</name>
</gene>